<comment type="caution">
    <text evidence="3">The sequence shown here is derived from an EMBL/GenBank/DDBJ whole genome shotgun (WGS) entry which is preliminary data.</text>
</comment>
<comment type="similarity">
    <text evidence="1">Belongs to the polyketide transferase af380 family.</text>
</comment>
<protein>
    <recommendedName>
        <fullName evidence="2">AB hydrolase-1 domain-containing protein</fullName>
    </recommendedName>
</protein>
<proteinExistence type="inferred from homology"/>
<organism evidence="3 4">
    <name type="scientific">Linnemannia exigua</name>
    <dbReference type="NCBI Taxonomy" id="604196"/>
    <lineage>
        <taxon>Eukaryota</taxon>
        <taxon>Fungi</taxon>
        <taxon>Fungi incertae sedis</taxon>
        <taxon>Mucoromycota</taxon>
        <taxon>Mortierellomycotina</taxon>
        <taxon>Mortierellomycetes</taxon>
        <taxon>Mortierellales</taxon>
        <taxon>Mortierellaceae</taxon>
        <taxon>Linnemannia</taxon>
    </lineage>
</organism>
<dbReference type="SUPFAM" id="SSF53474">
    <property type="entry name" value="alpha/beta-Hydrolases"/>
    <property type="match status" value="1"/>
</dbReference>
<dbReference type="InterPro" id="IPR000073">
    <property type="entry name" value="AB_hydrolase_1"/>
</dbReference>
<gene>
    <name evidence="3" type="ORF">BGZ95_007080</name>
</gene>
<dbReference type="Proteomes" id="UP001194580">
    <property type="component" value="Unassembled WGS sequence"/>
</dbReference>
<dbReference type="InterPro" id="IPR029058">
    <property type="entry name" value="AB_hydrolase_fold"/>
</dbReference>
<evidence type="ECO:0000259" key="2">
    <source>
        <dbReference type="Pfam" id="PF00561"/>
    </source>
</evidence>
<reference evidence="3" key="1">
    <citation type="journal article" date="2020" name="Fungal Divers.">
        <title>Resolving the Mortierellaceae phylogeny through synthesis of multi-gene phylogenetics and phylogenomics.</title>
        <authorList>
            <person name="Vandepol N."/>
            <person name="Liber J."/>
            <person name="Desiro A."/>
            <person name="Na H."/>
            <person name="Kennedy M."/>
            <person name="Barry K."/>
            <person name="Grigoriev I.V."/>
            <person name="Miller A.N."/>
            <person name="O'Donnell K."/>
            <person name="Stajich J.E."/>
            <person name="Bonito G."/>
        </authorList>
    </citation>
    <scope>NUCLEOTIDE SEQUENCE</scope>
    <source>
        <strain evidence="3">NRRL 28262</strain>
    </source>
</reference>
<accession>A0AAD4DL86</accession>
<dbReference type="Gene3D" id="3.40.50.1820">
    <property type="entry name" value="alpha/beta hydrolase"/>
    <property type="match status" value="1"/>
</dbReference>
<keyword evidence="4" id="KW-1185">Reference proteome</keyword>
<evidence type="ECO:0000313" key="3">
    <source>
        <dbReference type="EMBL" id="KAG0281057.1"/>
    </source>
</evidence>
<name>A0AAD4DL86_9FUNG</name>
<evidence type="ECO:0000256" key="1">
    <source>
        <dbReference type="ARBA" id="ARBA00029464"/>
    </source>
</evidence>
<dbReference type="InterPro" id="IPR051411">
    <property type="entry name" value="Polyketide_trans_af380"/>
</dbReference>
<evidence type="ECO:0000313" key="4">
    <source>
        <dbReference type="Proteomes" id="UP001194580"/>
    </source>
</evidence>
<dbReference type="PANTHER" id="PTHR47751">
    <property type="entry name" value="SUPERFAMILY HYDROLASE, PUTATIVE (AFU_ORTHOLOGUE AFUA_2G16580)-RELATED"/>
    <property type="match status" value="1"/>
</dbReference>
<dbReference type="AlphaFoldDB" id="A0AAD4DL86"/>
<dbReference type="EMBL" id="JAAAIL010000034">
    <property type="protein sequence ID" value="KAG0281057.1"/>
    <property type="molecule type" value="Genomic_DNA"/>
</dbReference>
<dbReference type="PANTHER" id="PTHR47751:SF1">
    <property type="entry name" value="SUPERFAMILY HYDROLASE, PUTATIVE (AFU_ORTHOLOGUE AFUA_2G16580)-RELATED"/>
    <property type="match status" value="1"/>
</dbReference>
<dbReference type="Gene3D" id="1.10.10.800">
    <property type="match status" value="1"/>
</dbReference>
<dbReference type="Pfam" id="PF00561">
    <property type="entry name" value="Abhydrolase_1"/>
    <property type="match status" value="1"/>
</dbReference>
<feature type="domain" description="AB hydrolase-1" evidence="2">
    <location>
        <begin position="32"/>
        <end position="278"/>
    </location>
</feature>
<sequence length="297" mass="32697">MTRSEVSFPSEAFKIAAHLYVPDTYQAGQKLPAVVVVHPFGGVKEQTAGLYAEHLSKQGFVTLPFDRRYQGASEGTPRQQEDPFGAAEDIKSAVTFLSLQEQVDQKRIGILGICAGGGYVLFAASMDHRIKAVATVSGVDLGAFIRTIPKATLDGILNDAGQARIQFAKSGQVKYLPVVPQLNEITDQTTNLMAEGADYYLTSRGSHPNSINRTALWSYDRMAIYDSFAQVGQISPRPVLLIAGSKADTLLYSQKAFELTKEPKELYIVEGSTHIDLYDRRAPQVYPKLTEFFKQKL</sequence>